<dbReference type="EMBL" id="SIHI01000001">
    <property type="protein sequence ID" value="TWT59006.1"/>
    <property type="molecule type" value="Genomic_DNA"/>
</dbReference>
<proteinExistence type="predicted"/>
<dbReference type="AlphaFoldDB" id="A0A5C5X7H9"/>
<keyword evidence="2" id="KW-1185">Reference proteome</keyword>
<gene>
    <name evidence="1" type="ORF">KOR42_23930</name>
</gene>
<evidence type="ECO:0000313" key="2">
    <source>
        <dbReference type="Proteomes" id="UP000317243"/>
    </source>
</evidence>
<protein>
    <submittedName>
        <fullName evidence="1">Uncharacterized protein</fullName>
    </submittedName>
</protein>
<comment type="caution">
    <text evidence="1">The sequence shown here is derived from an EMBL/GenBank/DDBJ whole genome shotgun (WGS) entry which is preliminary data.</text>
</comment>
<reference evidence="1 2" key="1">
    <citation type="submission" date="2019-02" db="EMBL/GenBank/DDBJ databases">
        <title>Deep-cultivation of Planctomycetes and their phenomic and genomic characterization uncovers novel biology.</title>
        <authorList>
            <person name="Wiegand S."/>
            <person name="Jogler M."/>
            <person name="Boedeker C."/>
            <person name="Pinto D."/>
            <person name="Vollmers J."/>
            <person name="Rivas-Marin E."/>
            <person name="Kohn T."/>
            <person name="Peeters S.H."/>
            <person name="Heuer A."/>
            <person name="Rast P."/>
            <person name="Oberbeckmann S."/>
            <person name="Bunk B."/>
            <person name="Jeske O."/>
            <person name="Meyerdierks A."/>
            <person name="Storesund J.E."/>
            <person name="Kallscheuer N."/>
            <person name="Luecker S."/>
            <person name="Lage O.M."/>
            <person name="Pohl T."/>
            <person name="Merkel B.J."/>
            <person name="Hornburger P."/>
            <person name="Mueller R.-W."/>
            <person name="Bruemmer F."/>
            <person name="Labrenz M."/>
            <person name="Spormann A.M."/>
            <person name="Op Den Camp H."/>
            <person name="Overmann J."/>
            <person name="Amann R."/>
            <person name="Jetten M.S.M."/>
            <person name="Mascher T."/>
            <person name="Medema M.H."/>
            <person name="Devos D.P."/>
            <person name="Kaster A.-K."/>
            <person name="Ovreas L."/>
            <person name="Rohde M."/>
            <person name="Galperin M.Y."/>
            <person name="Jogler C."/>
        </authorList>
    </citation>
    <scope>NUCLEOTIDE SEQUENCE [LARGE SCALE GENOMIC DNA]</scope>
    <source>
        <strain evidence="1 2">KOR42</strain>
    </source>
</reference>
<name>A0A5C5X7H9_9PLAN</name>
<organism evidence="1 2">
    <name type="scientific">Thalassoglobus neptunius</name>
    <dbReference type="NCBI Taxonomy" id="1938619"/>
    <lineage>
        <taxon>Bacteria</taxon>
        <taxon>Pseudomonadati</taxon>
        <taxon>Planctomycetota</taxon>
        <taxon>Planctomycetia</taxon>
        <taxon>Planctomycetales</taxon>
        <taxon>Planctomycetaceae</taxon>
        <taxon>Thalassoglobus</taxon>
    </lineage>
</organism>
<dbReference type="Proteomes" id="UP000317243">
    <property type="component" value="Unassembled WGS sequence"/>
</dbReference>
<accession>A0A5C5X7H9</accession>
<evidence type="ECO:0000313" key="1">
    <source>
        <dbReference type="EMBL" id="TWT59006.1"/>
    </source>
</evidence>
<sequence>MKKQVHCCDFCGRDTPNKSRICKFCTSGSERFNRKCDGCKNLESKCVCPRSPHQYDGDRDSAFYEDMFYESD</sequence>